<evidence type="ECO:0000313" key="1">
    <source>
        <dbReference type="EMBL" id="KKM86639.1"/>
    </source>
</evidence>
<organism evidence="1">
    <name type="scientific">marine sediment metagenome</name>
    <dbReference type="NCBI Taxonomy" id="412755"/>
    <lineage>
        <taxon>unclassified sequences</taxon>
        <taxon>metagenomes</taxon>
        <taxon>ecological metagenomes</taxon>
    </lineage>
</organism>
<name>A0A0F9KWA9_9ZZZZ</name>
<sequence length="83" mass="9240">MDIFLGVGETVVVNTHLGLIKIECSEEGCEGQKQAPKAIAVKITPSKDTRVQEMQHDDYTFLVRGDPTHALDRWMPKLETKSG</sequence>
<dbReference type="EMBL" id="LAZR01007222">
    <property type="protein sequence ID" value="KKM86639.1"/>
    <property type="molecule type" value="Genomic_DNA"/>
</dbReference>
<gene>
    <name evidence="1" type="ORF">LCGC14_1277000</name>
</gene>
<reference evidence="1" key="1">
    <citation type="journal article" date="2015" name="Nature">
        <title>Complex archaea that bridge the gap between prokaryotes and eukaryotes.</title>
        <authorList>
            <person name="Spang A."/>
            <person name="Saw J.H."/>
            <person name="Jorgensen S.L."/>
            <person name="Zaremba-Niedzwiedzka K."/>
            <person name="Martijn J."/>
            <person name="Lind A.E."/>
            <person name="van Eijk R."/>
            <person name="Schleper C."/>
            <person name="Guy L."/>
            <person name="Ettema T.J."/>
        </authorList>
    </citation>
    <scope>NUCLEOTIDE SEQUENCE</scope>
</reference>
<protein>
    <submittedName>
        <fullName evidence="1">Uncharacterized protein</fullName>
    </submittedName>
</protein>
<proteinExistence type="predicted"/>
<dbReference type="AlphaFoldDB" id="A0A0F9KWA9"/>
<accession>A0A0F9KWA9</accession>
<comment type="caution">
    <text evidence="1">The sequence shown here is derived from an EMBL/GenBank/DDBJ whole genome shotgun (WGS) entry which is preliminary data.</text>
</comment>